<evidence type="ECO:0000256" key="5">
    <source>
        <dbReference type="SAM" id="SignalP"/>
    </source>
</evidence>
<sequence length="790" mass="86733" precursor="true">MSLRAALVASVVLLSPVIAAAQPAAEHFEKHVRPLLLEHCGGCHGKDGKAKGGLKLTTAAELAAGGESGPVVVPGHADKSLLVETVRYGGDLKMPPKGKLRPDQIAALEKWVKDGAVWPGGTGVTAASGGRWDGGITDDQKRFWAFQPVREPKVPDTNHPTQSRIDAFVRTRLDAAGLTPAPPADRRTLIRRVTYDLTGLPPTPEEVAAFLADRGDGAFARVVDRLLASSAYGERWARHWLDVARYADSNGLDENTAFGNAWRYRDYVVRAFNTDKPYDRFVLEQLAGDLLPDDAATREDRLTATGFLVLGPKLLAEPDKAKMVMDIVDEQIDVAGKAFLGLTVSCARCHDHKFDPIPTRDYYALAGIFKSTKTMATLATVAKAHERPLGPKDSPETLLYRDRLKLVTKELRTLEQEFGKLPATDKDKRHALHLKAEERRAEIKQLEKTVPPPAVVLAVQDEANPADVKVHVRGNTQTLGELAPRGFLRVVSDKAPSIPAKASGRLELARWVASADNPLTARVLVNRVWQHHFGEGLVRTPDDFGTRGERPSHPELLDWLAAQFVKNGWSLKSLHRLILLSDTYQMASRPVPAAAAAVDPDNRLLSHFPRRRLEAEAVRDAMLAVAGTLDRTAGGTLLENGNFEYINNDRARGVARYDNARRSLYLPVIRNNVFDFFQTFDFVEPHVSNGKRAVTVVAPQALYLMNNPFVARQAAALAESLLKLPADDAGRVAAAYERAYGRPPTTEETARALAFVGRYAAALEGAERRPRAWAAWCHVVFASSEFVYVE</sequence>
<dbReference type="SUPFAM" id="SSF46626">
    <property type="entry name" value="Cytochrome c"/>
    <property type="match status" value="1"/>
</dbReference>
<evidence type="ECO:0000313" key="8">
    <source>
        <dbReference type="Proteomes" id="UP000319576"/>
    </source>
</evidence>
<accession>A0A517XXC5</accession>
<dbReference type="RefSeq" id="WP_145241670.1">
    <property type="nucleotide sequence ID" value="NZ_CP036273.1"/>
</dbReference>
<keyword evidence="2 4" id="KW-0479">Metal-binding</keyword>
<keyword evidence="5" id="KW-0732">Signal</keyword>
<evidence type="ECO:0000259" key="6">
    <source>
        <dbReference type="PROSITE" id="PS51007"/>
    </source>
</evidence>
<dbReference type="EMBL" id="CP036273">
    <property type="protein sequence ID" value="QDU22167.1"/>
    <property type="molecule type" value="Genomic_DNA"/>
</dbReference>
<dbReference type="GO" id="GO:0009055">
    <property type="term" value="F:electron transfer activity"/>
    <property type="evidence" value="ECO:0007669"/>
    <property type="project" value="InterPro"/>
</dbReference>
<proteinExistence type="predicted"/>
<protein>
    <submittedName>
        <fullName evidence="7">Planctomycete cytochrome C</fullName>
    </submittedName>
</protein>
<dbReference type="InterPro" id="IPR036909">
    <property type="entry name" value="Cyt_c-like_dom_sf"/>
</dbReference>
<keyword evidence="1 4" id="KW-0349">Heme</keyword>
<reference evidence="7 8" key="1">
    <citation type="submission" date="2019-02" db="EMBL/GenBank/DDBJ databases">
        <title>Deep-cultivation of Planctomycetes and their phenomic and genomic characterization uncovers novel biology.</title>
        <authorList>
            <person name="Wiegand S."/>
            <person name="Jogler M."/>
            <person name="Boedeker C."/>
            <person name="Pinto D."/>
            <person name="Vollmers J."/>
            <person name="Rivas-Marin E."/>
            <person name="Kohn T."/>
            <person name="Peeters S.H."/>
            <person name="Heuer A."/>
            <person name="Rast P."/>
            <person name="Oberbeckmann S."/>
            <person name="Bunk B."/>
            <person name="Jeske O."/>
            <person name="Meyerdierks A."/>
            <person name="Storesund J.E."/>
            <person name="Kallscheuer N."/>
            <person name="Luecker S."/>
            <person name="Lage O.M."/>
            <person name="Pohl T."/>
            <person name="Merkel B.J."/>
            <person name="Hornburger P."/>
            <person name="Mueller R.-W."/>
            <person name="Bruemmer F."/>
            <person name="Labrenz M."/>
            <person name="Spormann A.M."/>
            <person name="Op den Camp H."/>
            <person name="Overmann J."/>
            <person name="Amann R."/>
            <person name="Jetten M.S.M."/>
            <person name="Mascher T."/>
            <person name="Medema M.H."/>
            <person name="Devos D.P."/>
            <person name="Kaster A.-K."/>
            <person name="Ovreas L."/>
            <person name="Rohde M."/>
            <person name="Galperin M.Y."/>
            <person name="Jogler C."/>
        </authorList>
    </citation>
    <scope>NUCLEOTIDE SEQUENCE [LARGE SCALE GENOMIC DNA]</scope>
    <source>
        <strain evidence="7 8">ETA_A1</strain>
    </source>
</reference>
<dbReference type="InterPro" id="IPR011444">
    <property type="entry name" value="DUF1549"/>
</dbReference>
<dbReference type="InterPro" id="IPR022655">
    <property type="entry name" value="DUF1553"/>
</dbReference>
<dbReference type="InterPro" id="IPR009056">
    <property type="entry name" value="Cyt_c-like_dom"/>
</dbReference>
<evidence type="ECO:0000256" key="3">
    <source>
        <dbReference type="ARBA" id="ARBA00023004"/>
    </source>
</evidence>
<dbReference type="KEGG" id="uli:ETAA1_41430"/>
<dbReference type="Gene3D" id="1.10.760.10">
    <property type="entry name" value="Cytochrome c-like domain"/>
    <property type="match status" value="1"/>
</dbReference>
<dbReference type="Pfam" id="PF07635">
    <property type="entry name" value="PSCyt1"/>
    <property type="match status" value="1"/>
</dbReference>
<gene>
    <name evidence="7" type="ORF">ETAA1_41430</name>
</gene>
<feature type="domain" description="Cytochrome c" evidence="6">
    <location>
        <begin position="19"/>
        <end position="116"/>
    </location>
</feature>
<dbReference type="AlphaFoldDB" id="A0A517XXC5"/>
<dbReference type="PROSITE" id="PS51007">
    <property type="entry name" value="CYTC"/>
    <property type="match status" value="1"/>
</dbReference>
<dbReference type="PANTHER" id="PTHR35889:SF3">
    <property type="entry name" value="F-BOX DOMAIN-CONTAINING PROTEIN"/>
    <property type="match status" value="1"/>
</dbReference>
<dbReference type="InterPro" id="IPR011429">
    <property type="entry name" value="Cyt_c_Planctomycete-type"/>
</dbReference>
<dbReference type="OrthoDB" id="127107at2"/>
<evidence type="ECO:0000256" key="1">
    <source>
        <dbReference type="ARBA" id="ARBA00022617"/>
    </source>
</evidence>
<keyword evidence="3 4" id="KW-0408">Iron</keyword>
<dbReference type="PANTHER" id="PTHR35889">
    <property type="entry name" value="CYCLOINULO-OLIGOSACCHARIDE FRUCTANOTRANSFERASE-RELATED"/>
    <property type="match status" value="1"/>
</dbReference>
<name>A0A517XXC5_9BACT</name>
<feature type="chain" id="PRO_5021966293" evidence="5">
    <location>
        <begin position="21"/>
        <end position="790"/>
    </location>
</feature>
<dbReference type="GO" id="GO:0046872">
    <property type="term" value="F:metal ion binding"/>
    <property type="evidence" value="ECO:0007669"/>
    <property type="project" value="UniProtKB-KW"/>
</dbReference>
<dbReference type="Pfam" id="PF07587">
    <property type="entry name" value="PSD1"/>
    <property type="match status" value="1"/>
</dbReference>
<dbReference type="Proteomes" id="UP000319576">
    <property type="component" value="Chromosome"/>
</dbReference>
<evidence type="ECO:0000313" key="7">
    <source>
        <dbReference type="EMBL" id="QDU22167.1"/>
    </source>
</evidence>
<keyword evidence="8" id="KW-1185">Reference proteome</keyword>
<organism evidence="7 8">
    <name type="scientific">Urbifossiella limnaea</name>
    <dbReference type="NCBI Taxonomy" id="2528023"/>
    <lineage>
        <taxon>Bacteria</taxon>
        <taxon>Pseudomonadati</taxon>
        <taxon>Planctomycetota</taxon>
        <taxon>Planctomycetia</taxon>
        <taxon>Gemmatales</taxon>
        <taxon>Gemmataceae</taxon>
        <taxon>Urbifossiella</taxon>
    </lineage>
</organism>
<feature type="signal peptide" evidence="5">
    <location>
        <begin position="1"/>
        <end position="20"/>
    </location>
</feature>
<dbReference type="GO" id="GO:0020037">
    <property type="term" value="F:heme binding"/>
    <property type="evidence" value="ECO:0007669"/>
    <property type="project" value="InterPro"/>
</dbReference>
<evidence type="ECO:0000256" key="4">
    <source>
        <dbReference type="PROSITE-ProRule" id="PRU00433"/>
    </source>
</evidence>
<dbReference type="Pfam" id="PF07583">
    <property type="entry name" value="PSCyt2"/>
    <property type="match status" value="1"/>
</dbReference>
<evidence type="ECO:0000256" key="2">
    <source>
        <dbReference type="ARBA" id="ARBA00022723"/>
    </source>
</evidence>